<dbReference type="SUPFAM" id="SSF53927">
    <property type="entry name" value="Cytidine deaminase-like"/>
    <property type="match status" value="1"/>
</dbReference>
<name>A0A4V2PHL7_PSEEN</name>
<accession>A0A4V2PHL7</accession>
<dbReference type="RefSeq" id="WP_132430001.1">
    <property type="nucleotide sequence ID" value="NZ_SMFZ01000002.1"/>
</dbReference>
<dbReference type="InterPro" id="IPR016193">
    <property type="entry name" value="Cytidine_deaminase-like"/>
</dbReference>
<evidence type="ECO:0000313" key="2">
    <source>
        <dbReference type="Proteomes" id="UP000295560"/>
    </source>
</evidence>
<dbReference type="OrthoDB" id="3392994at2"/>
<dbReference type="GO" id="GO:0003824">
    <property type="term" value="F:catalytic activity"/>
    <property type="evidence" value="ECO:0007669"/>
    <property type="project" value="InterPro"/>
</dbReference>
<protein>
    <recommendedName>
        <fullName evidence="3">Cytidine deaminase</fullName>
    </recommendedName>
</protein>
<proteinExistence type="predicted"/>
<dbReference type="AlphaFoldDB" id="A0A4V2PHL7"/>
<sequence>MPDSESGDLAPEDAKIVTLARSARGRIGAVEGAAVRDTDGRTYAAATVELPSLRLTALQAAVAAAVAAGAEGLEAAAVVNDSGDADRESVAAVRDLTPTAPVLVADGRGALVATVAGVGA</sequence>
<evidence type="ECO:0000313" key="1">
    <source>
        <dbReference type="EMBL" id="TCK21226.1"/>
    </source>
</evidence>
<gene>
    <name evidence="1" type="ORF">EV378_5206</name>
</gene>
<comment type="caution">
    <text evidence="1">The sequence shown here is derived from an EMBL/GenBank/DDBJ whole genome shotgun (WGS) entry which is preliminary data.</text>
</comment>
<dbReference type="EMBL" id="SMFZ01000002">
    <property type="protein sequence ID" value="TCK21226.1"/>
    <property type="molecule type" value="Genomic_DNA"/>
</dbReference>
<organism evidence="1 2">
    <name type="scientific">Pseudonocardia endophytica</name>
    <dbReference type="NCBI Taxonomy" id="401976"/>
    <lineage>
        <taxon>Bacteria</taxon>
        <taxon>Bacillati</taxon>
        <taxon>Actinomycetota</taxon>
        <taxon>Actinomycetes</taxon>
        <taxon>Pseudonocardiales</taxon>
        <taxon>Pseudonocardiaceae</taxon>
        <taxon>Pseudonocardia</taxon>
    </lineage>
</organism>
<dbReference type="Gene3D" id="3.40.140.10">
    <property type="entry name" value="Cytidine Deaminase, domain 2"/>
    <property type="match status" value="1"/>
</dbReference>
<evidence type="ECO:0008006" key="3">
    <source>
        <dbReference type="Google" id="ProtNLM"/>
    </source>
</evidence>
<reference evidence="1 2" key="1">
    <citation type="submission" date="2019-03" db="EMBL/GenBank/DDBJ databases">
        <title>Sequencing the genomes of 1000 actinobacteria strains.</title>
        <authorList>
            <person name="Klenk H.-P."/>
        </authorList>
    </citation>
    <scope>NUCLEOTIDE SEQUENCE [LARGE SCALE GENOMIC DNA]</scope>
    <source>
        <strain evidence="1 2">DSM 44969</strain>
    </source>
</reference>
<dbReference type="Proteomes" id="UP000295560">
    <property type="component" value="Unassembled WGS sequence"/>
</dbReference>
<keyword evidence="2" id="KW-1185">Reference proteome</keyword>